<dbReference type="EnsemblPlants" id="Pp3c14_21040V3.2">
    <property type="protein sequence ID" value="PAC:32960825.CDS.1"/>
    <property type="gene ID" value="Pp3c14_21040"/>
</dbReference>
<dbReference type="Gramene" id="Pp3c14_21040V3.4">
    <property type="protein sequence ID" value="PAC:32960827.CDS.1"/>
    <property type="gene ID" value="Pp3c14_21040"/>
</dbReference>
<dbReference type="Gramene" id="Pp3c14_21040V3.3">
    <property type="protein sequence ID" value="PAC:32960826.CDS.1"/>
    <property type="gene ID" value="Pp3c14_21040"/>
</dbReference>
<sequence>MATNEPTDGRTYVRTVGSSASPRWPFRRVDCCSRPNIRKQWIISLWVASLHLFHCCRCFVFDHYALGCNPFLHFVSPFKCFSLLGFILGGRLCHHAVTEDALLAVKSIGGFLVALGEAGLVMVQAGTVPSPPAADETWRSVAVTGWRFQCTA</sequence>
<dbReference type="Proteomes" id="UP000006727">
    <property type="component" value="Chromosome 14"/>
</dbReference>
<evidence type="ECO:0000313" key="2">
    <source>
        <dbReference type="EnsemblPlants" id="PAC:32960824.CDS.1"/>
    </source>
</evidence>
<dbReference type="EnsemblPlants" id="Pp3c14_21040V3.4">
    <property type="protein sequence ID" value="PAC:32960827.CDS.1"/>
    <property type="gene ID" value="Pp3c14_21040"/>
</dbReference>
<dbReference type="AlphaFoldDB" id="A9RXL6"/>
<reference evidence="1 3" key="1">
    <citation type="journal article" date="2008" name="Science">
        <title>The Physcomitrella genome reveals evolutionary insights into the conquest of land by plants.</title>
        <authorList>
            <person name="Rensing S."/>
            <person name="Lang D."/>
            <person name="Zimmer A."/>
            <person name="Terry A."/>
            <person name="Salamov A."/>
            <person name="Shapiro H."/>
            <person name="Nishiyama T."/>
            <person name="Perroud P.-F."/>
            <person name="Lindquist E."/>
            <person name="Kamisugi Y."/>
            <person name="Tanahashi T."/>
            <person name="Sakakibara K."/>
            <person name="Fujita T."/>
            <person name="Oishi K."/>
            <person name="Shin-I T."/>
            <person name="Kuroki Y."/>
            <person name="Toyoda A."/>
            <person name="Suzuki Y."/>
            <person name="Hashimoto A."/>
            <person name="Yamaguchi K."/>
            <person name="Sugano A."/>
            <person name="Kohara Y."/>
            <person name="Fujiyama A."/>
            <person name="Anterola A."/>
            <person name="Aoki S."/>
            <person name="Ashton N."/>
            <person name="Barbazuk W.B."/>
            <person name="Barker E."/>
            <person name="Bennetzen J."/>
            <person name="Bezanilla M."/>
            <person name="Blankenship R."/>
            <person name="Cho S.H."/>
            <person name="Dutcher S."/>
            <person name="Estelle M."/>
            <person name="Fawcett J.A."/>
            <person name="Gundlach H."/>
            <person name="Hanada K."/>
            <person name="Heyl A."/>
            <person name="Hicks K.A."/>
            <person name="Hugh J."/>
            <person name="Lohr M."/>
            <person name="Mayer K."/>
            <person name="Melkozernov A."/>
            <person name="Murata T."/>
            <person name="Nelson D."/>
            <person name="Pils B."/>
            <person name="Prigge M."/>
            <person name="Reiss B."/>
            <person name="Renner T."/>
            <person name="Rombauts S."/>
            <person name="Rushton P."/>
            <person name="Sanderfoot A."/>
            <person name="Schween G."/>
            <person name="Shiu S.-H."/>
            <person name="Stueber K."/>
            <person name="Theodoulou F.L."/>
            <person name="Tu H."/>
            <person name="Van de Peer Y."/>
            <person name="Verrier P.J."/>
            <person name="Waters E."/>
            <person name="Wood A."/>
            <person name="Yang L."/>
            <person name="Cove D."/>
            <person name="Cuming A."/>
            <person name="Hasebe M."/>
            <person name="Lucas S."/>
            <person name="Mishler D.B."/>
            <person name="Reski R."/>
            <person name="Grigoriev I."/>
            <person name="Quatrano R.S."/>
            <person name="Boore J.L."/>
        </authorList>
    </citation>
    <scope>NUCLEOTIDE SEQUENCE [LARGE SCALE GENOMIC DNA]</scope>
    <source>
        <strain evidence="2 3">cv. Gransden 2004</strain>
    </source>
</reference>
<proteinExistence type="predicted"/>
<protein>
    <submittedName>
        <fullName evidence="1 2">Uncharacterized protein</fullName>
    </submittedName>
</protein>
<evidence type="ECO:0000313" key="1">
    <source>
        <dbReference type="EMBL" id="PNR41408.1"/>
    </source>
</evidence>
<dbReference type="Gramene" id="Pp3c14_21040V3.1">
    <property type="protein sequence ID" value="PAC:32960824.CDS.1"/>
    <property type="gene ID" value="Pp3c14_21040"/>
</dbReference>
<reference evidence="2" key="3">
    <citation type="submission" date="2020-12" db="UniProtKB">
        <authorList>
            <consortium name="EnsemblPlants"/>
        </authorList>
    </citation>
    <scope>IDENTIFICATION</scope>
</reference>
<accession>A9RXL6</accession>
<gene>
    <name evidence="1" type="ORF">PHYPA_018811</name>
</gene>
<evidence type="ECO:0000313" key="3">
    <source>
        <dbReference type="Proteomes" id="UP000006727"/>
    </source>
</evidence>
<dbReference type="HOGENOM" id="CLU_1725363_0_0_1"/>
<reference evidence="1 3" key="2">
    <citation type="journal article" date="2018" name="Plant J.">
        <title>The Physcomitrella patens chromosome-scale assembly reveals moss genome structure and evolution.</title>
        <authorList>
            <person name="Lang D."/>
            <person name="Ullrich K.K."/>
            <person name="Murat F."/>
            <person name="Fuchs J."/>
            <person name="Jenkins J."/>
            <person name="Haas F.B."/>
            <person name="Piednoel M."/>
            <person name="Gundlach H."/>
            <person name="Van Bel M."/>
            <person name="Meyberg R."/>
            <person name="Vives C."/>
            <person name="Morata J."/>
            <person name="Symeonidi A."/>
            <person name="Hiss M."/>
            <person name="Muchero W."/>
            <person name="Kamisugi Y."/>
            <person name="Saleh O."/>
            <person name="Blanc G."/>
            <person name="Decker E.L."/>
            <person name="van Gessel N."/>
            <person name="Grimwood J."/>
            <person name="Hayes R.D."/>
            <person name="Graham S.W."/>
            <person name="Gunter L.E."/>
            <person name="McDaniel S.F."/>
            <person name="Hoernstein S.N.W."/>
            <person name="Larsson A."/>
            <person name="Li F.W."/>
            <person name="Perroud P.F."/>
            <person name="Phillips J."/>
            <person name="Ranjan P."/>
            <person name="Rokshar D.S."/>
            <person name="Rothfels C.J."/>
            <person name="Schneider L."/>
            <person name="Shu S."/>
            <person name="Stevenson D.W."/>
            <person name="Thummler F."/>
            <person name="Tillich M."/>
            <person name="Villarreal Aguilar J.C."/>
            <person name="Widiez T."/>
            <person name="Wong G.K."/>
            <person name="Wymore A."/>
            <person name="Zhang Y."/>
            <person name="Zimmer A.D."/>
            <person name="Quatrano R.S."/>
            <person name="Mayer K.F.X."/>
            <person name="Goodstein D."/>
            <person name="Casacuberta J.M."/>
            <person name="Vandepoele K."/>
            <person name="Reski R."/>
            <person name="Cuming A.C."/>
            <person name="Tuskan G.A."/>
            <person name="Maumus F."/>
            <person name="Salse J."/>
            <person name="Schmutz J."/>
            <person name="Rensing S.A."/>
        </authorList>
    </citation>
    <scope>NUCLEOTIDE SEQUENCE [LARGE SCALE GENOMIC DNA]</scope>
    <source>
        <strain evidence="2 3">cv. Gransden 2004</strain>
    </source>
</reference>
<organism evidence="1">
    <name type="scientific">Physcomitrium patens</name>
    <name type="common">Spreading-leaved earth moss</name>
    <name type="synonym">Physcomitrella patens</name>
    <dbReference type="NCBI Taxonomy" id="3218"/>
    <lineage>
        <taxon>Eukaryota</taxon>
        <taxon>Viridiplantae</taxon>
        <taxon>Streptophyta</taxon>
        <taxon>Embryophyta</taxon>
        <taxon>Bryophyta</taxon>
        <taxon>Bryophytina</taxon>
        <taxon>Bryopsida</taxon>
        <taxon>Funariidae</taxon>
        <taxon>Funariales</taxon>
        <taxon>Funariaceae</taxon>
        <taxon>Physcomitrium</taxon>
    </lineage>
</organism>
<dbReference type="EnsemblPlants" id="Pp3c14_21040V3.1">
    <property type="protein sequence ID" value="PAC:32960824.CDS.1"/>
    <property type="gene ID" value="Pp3c14_21040"/>
</dbReference>
<name>A9RXL6_PHYPA</name>
<dbReference type="InParanoid" id="A9RXL6"/>
<dbReference type="Gramene" id="Pp3c14_21040V3.2">
    <property type="protein sequence ID" value="PAC:32960825.CDS.1"/>
    <property type="gene ID" value="Pp3c14_21040"/>
</dbReference>
<dbReference type="EMBL" id="ABEU02000014">
    <property type="protein sequence ID" value="PNR41408.1"/>
    <property type="molecule type" value="Genomic_DNA"/>
</dbReference>
<dbReference type="PaxDb" id="3218-PP1S34_254V6.2"/>
<keyword evidence="3" id="KW-1185">Reference proteome</keyword>
<dbReference type="EnsemblPlants" id="Pp3c14_21040V3.3">
    <property type="protein sequence ID" value="PAC:32960826.CDS.1"/>
    <property type="gene ID" value="Pp3c14_21040"/>
</dbReference>